<proteinExistence type="predicted"/>
<gene>
    <name evidence="1" type="ORF">GCM10025780_26010</name>
</gene>
<sequence>MPTIVHGFDWPDRVVVGTIGNPGARTFYLQARDGARLVTVALEKEQSAALAEKIDEILDGLIANENTSITVPAVTPVELVDNEPLEQPVEPQFRAAALSLGWDPSTAQIVIEAYPFVEADDDSTDEFGEPLPDSRAVEFEPEEMLVVRMPVGTARAFADRTLEIVGAGRPICPFCGTPMDPDGHVCVVPDGF</sequence>
<keyword evidence="2" id="KW-1185">Reference proteome</keyword>
<dbReference type="NCBIfam" id="TIGR03847">
    <property type="entry name" value="conserved hypothetical protein"/>
    <property type="match status" value="1"/>
</dbReference>
<comment type="caution">
    <text evidence="1">The sequence shown here is derived from an EMBL/GenBank/DDBJ whole genome shotgun (WGS) entry which is preliminary data.</text>
</comment>
<dbReference type="EMBL" id="BAABLM010000005">
    <property type="protein sequence ID" value="GAA4679704.1"/>
    <property type="molecule type" value="Genomic_DNA"/>
</dbReference>
<dbReference type="Proteomes" id="UP001501295">
    <property type="component" value="Unassembled WGS sequence"/>
</dbReference>
<accession>A0ABP8W5K5</accession>
<reference evidence="2" key="1">
    <citation type="journal article" date="2019" name="Int. J. Syst. Evol. Microbiol.">
        <title>The Global Catalogue of Microorganisms (GCM) 10K type strain sequencing project: providing services to taxonomists for standard genome sequencing and annotation.</title>
        <authorList>
            <consortium name="The Broad Institute Genomics Platform"/>
            <consortium name="The Broad Institute Genome Sequencing Center for Infectious Disease"/>
            <person name="Wu L."/>
            <person name="Ma J."/>
        </authorList>
    </citation>
    <scope>NUCLEOTIDE SEQUENCE [LARGE SCALE GENOMIC DNA]</scope>
    <source>
        <strain evidence="2">JCM 18956</strain>
    </source>
</reference>
<evidence type="ECO:0000313" key="1">
    <source>
        <dbReference type="EMBL" id="GAA4679704.1"/>
    </source>
</evidence>
<organism evidence="1 2">
    <name type="scientific">Frondihabitans cladoniiphilus</name>
    <dbReference type="NCBI Taxonomy" id="715785"/>
    <lineage>
        <taxon>Bacteria</taxon>
        <taxon>Bacillati</taxon>
        <taxon>Actinomycetota</taxon>
        <taxon>Actinomycetes</taxon>
        <taxon>Micrococcales</taxon>
        <taxon>Microbacteriaceae</taxon>
        <taxon>Frondihabitans</taxon>
    </lineage>
</organism>
<dbReference type="InterPro" id="IPR021441">
    <property type="entry name" value="DUF3090"/>
</dbReference>
<protein>
    <submittedName>
        <fullName evidence="1">DUF3090 domain-containing protein</fullName>
    </submittedName>
</protein>
<dbReference type="Pfam" id="PF11290">
    <property type="entry name" value="DUF3090"/>
    <property type="match status" value="1"/>
</dbReference>
<name>A0ABP8W5K5_9MICO</name>
<evidence type="ECO:0000313" key="2">
    <source>
        <dbReference type="Proteomes" id="UP001501295"/>
    </source>
</evidence>
<dbReference type="RefSeq" id="WP_345376330.1">
    <property type="nucleotide sequence ID" value="NZ_BAABLM010000005.1"/>
</dbReference>